<feature type="region of interest" description="Disordered" evidence="1">
    <location>
        <begin position="286"/>
        <end position="700"/>
    </location>
</feature>
<name>A0A2P7YZ22_9ASCO</name>
<feature type="compositionally biased region" description="Basic and acidic residues" evidence="1">
    <location>
        <begin position="571"/>
        <end position="582"/>
    </location>
</feature>
<dbReference type="RefSeq" id="XP_024715915.1">
    <property type="nucleotide sequence ID" value="XM_024856316.1"/>
</dbReference>
<feature type="compositionally biased region" description="Basic and acidic residues" evidence="1">
    <location>
        <begin position="449"/>
        <end position="477"/>
    </location>
</feature>
<sequence>MSLEEFISDDSYGGSWADDEIDIASISVPIEKNKSLGGSDSGIFGPGGYGRSKNFLVDQGPPYIVKLLHLPVSCDDIFVKDLFSSRFMLFIKFKIVYDPVSNPLETGIVKKSAFVELKSFSDQNRVVNWQDLYYKGNRRVIIEPADYADFQGCMKFNQENDSELRRVEREFLANKTRGSFEGRRSSHSGHIPGLGVLGELEAMHLSGRDNLRMGGPGRRSSFGSGGHNGPPQPKPLTRFTSSHTATPQVIDPGHETPALGPSKPKPNPFGNAKPVDILAKEHEMDKKIVSIDPNTVTALSSDSEDMLKKKGNNDSDGRMRGPPKTVEPAKSESNALSPAPIPSSIYGQKKSLADILSTKSESEDTRTPNAKGRKSANGTPKPQGKPVILKKKPSTVSSPAHQKELERLSSPDALHLESKSAPEVSTKDGVLVADLDDGSKLEPTQPTKPETDAKKDASLREDKNKLTSSRRSRDNLSRKLFLRSKRGSVDESTTKRESTEKHSAEYNHPILKDQHHLTERNKSFSSQQRPDFKKHLIEMTLALEDKVQLEDKSDEKDRSSNRGGRRSGRRAGTERRGGKRSEGGPGRRGSRTNTEGAKDGKVTKGENGKPPAPAESNGEEKQINLQLNGAKRLSDEDSGDKNGHLNSRRGRGRGQSGRGGRAYRGRGRGRGGSERRPSGESRDSQPAKPPPTESQPAASA</sequence>
<organism evidence="2 3">
    <name type="scientific">Candidozyma pseudohaemuli</name>
    <dbReference type="NCBI Taxonomy" id="418784"/>
    <lineage>
        <taxon>Eukaryota</taxon>
        <taxon>Fungi</taxon>
        <taxon>Dikarya</taxon>
        <taxon>Ascomycota</taxon>
        <taxon>Saccharomycotina</taxon>
        <taxon>Pichiomycetes</taxon>
        <taxon>Metschnikowiaceae</taxon>
        <taxon>Candidozyma</taxon>
    </lineage>
</organism>
<evidence type="ECO:0000256" key="1">
    <source>
        <dbReference type="SAM" id="MobiDB-lite"/>
    </source>
</evidence>
<feature type="compositionally biased region" description="Basic and acidic residues" evidence="1">
    <location>
        <begin position="305"/>
        <end position="319"/>
    </location>
</feature>
<proteinExistence type="predicted"/>
<dbReference type="GeneID" id="36564283"/>
<feature type="compositionally biased region" description="Basic and acidic residues" evidence="1">
    <location>
        <begin position="401"/>
        <end position="420"/>
    </location>
</feature>
<feature type="compositionally biased region" description="Basic and acidic residues" evidence="1">
    <location>
        <begin position="530"/>
        <end position="560"/>
    </location>
</feature>
<feature type="compositionally biased region" description="Basic and acidic residues" evidence="1">
    <location>
        <begin position="596"/>
        <end position="607"/>
    </location>
</feature>
<dbReference type="STRING" id="418784.A0A2P7YZ22"/>
<feature type="region of interest" description="Disordered" evidence="1">
    <location>
        <begin position="208"/>
        <end position="273"/>
    </location>
</feature>
<dbReference type="EMBL" id="PYFQ01000001">
    <property type="protein sequence ID" value="PSK41216.1"/>
    <property type="molecule type" value="Genomic_DNA"/>
</dbReference>
<accession>A0A2P7YZ22</accession>
<gene>
    <name evidence="2" type="ORF">C7M61_000891</name>
</gene>
<dbReference type="OrthoDB" id="48651at2759"/>
<feature type="compositionally biased region" description="Basic and acidic residues" evidence="1">
    <location>
        <begin position="671"/>
        <end position="685"/>
    </location>
</feature>
<dbReference type="InterPro" id="IPR035979">
    <property type="entry name" value="RBD_domain_sf"/>
</dbReference>
<dbReference type="VEuPathDB" id="FungiDB:C7M61_000891"/>
<dbReference type="SUPFAM" id="SSF54928">
    <property type="entry name" value="RNA-binding domain, RBD"/>
    <property type="match status" value="1"/>
</dbReference>
<feature type="compositionally biased region" description="Polar residues" evidence="1">
    <location>
        <begin position="292"/>
        <end position="301"/>
    </location>
</feature>
<dbReference type="AlphaFoldDB" id="A0A2P7YZ22"/>
<evidence type="ECO:0000313" key="2">
    <source>
        <dbReference type="EMBL" id="PSK41216.1"/>
    </source>
</evidence>
<comment type="caution">
    <text evidence="2">The sequence shown here is derived from an EMBL/GenBank/DDBJ whole genome shotgun (WGS) entry which is preliminary data.</text>
</comment>
<evidence type="ECO:0000313" key="3">
    <source>
        <dbReference type="Proteomes" id="UP000241107"/>
    </source>
</evidence>
<feature type="compositionally biased region" description="Basic and acidic residues" evidence="1">
    <location>
        <begin position="487"/>
        <end position="522"/>
    </location>
</feature>
<dbReference type="Proteomes" id="UP000241107">
    <property type="component" value="Unassembled WGS sequence"/>
</dbReference>
<feature type="compositionally biased region" description="Basic and acidic residues" evidence="1">
    <location>
        <begin position="632"/>
        <end position="643"/>
    </location>
</feature>
<feature type="compositionally biased region" description="Polar residues" evidence="1">
    <location>
        <begin position="238"/>
        <end position="247"/>
    </location>
</feature>
<protein>
    <submittedName>
        <fullName evidence="2">Uncharacterized protein</fullName>
    </submittedName>
</protein>
<keyword evidence="3" id="KW-1185">Reference proteome</keyword>
<dbReference type="GO" id="GO:0003676">
    <property type="term" value="F:nucleic acid binding"/>
    <property type="evidence" value="ECO:0007669"/>
    <property type="project" value="InterPro"/>
</dbReference>
<reference evidence="2 3" key="1">
    <citation type="submission" date="2018-03" db="EMBL/GenBank/DDBJ databases">
        <title>Candida pseudohaemulonii genome assembly and annotation.</title>
        <authorList>
            <person name="Munoz J.F."/>
            <person name="Gade L.G."/>
            <person name="Chow N.A."/>
            <person name="Litvintseva A.P."/>
            <person name="Loparev V.N."/>
            <person name="Cuomo C.A."/>
        </authorList>
    </citation>
    <scope>NUCLEOTIDE SEQUENCE [LARGE SCALE GENOMIC DNA]</scope>
    <source>
        <strain evidence="2 3">B12108</strain>
    </source>
</reference>